<proteinExistence type="predicted"/>
<dbReference type="GO" id="GO:0007165">
    <property type="term" value="P:signal transduction"/>
    <property type="evidence" value="ECO:0007669"/>
    <property type="project" value="InterPro"/>
</dbReference>
<dbReference type="InterPro" id="IPR000198">
    <property type="entry name" value="RhoGAP_dom"/>
</dbReference>
<dbReference type="InterPro" id="IPR037863">
    <property type="entry name" value="RHOGAP6/36"/>
</dbReference>
<dbReference type="AlphaFoldDB" id="A0A4X1UPG7"/>
<dbReference type="GO" id="GO:0005096">
    <property type="term" value="F:GTPase activator activity"/>
    <property type="evidence" value="ECO:0007669"/>
    <property type="project" value="UniProtKB-KW"/>
</dbReference>
<dbReference type="InterPro" id="IPR008936">
    <property type="entry name" value="Rho_GTPase_activation_prot"/>
</dbReference>
<dbReference type="PANTHER" id="PTHR12635:SF6">
    <property type="entry name" value="RHO GTPASE-ACTIVATING PROTEIN 6"/>
    <property type="match status" value="1"/>
</dbReference>
<dbReference type="SUPFAM" id="SSF48350">
    <property type="entry name" value="GTPase activation domain, GAP"/>
    <property type="match status" value="1"/>
</dbReference>
<evidence type="ECO:0000259" key="3">
    <source>
        <dbReference type="PROSITE" id="PS50238"/>
    </source>
</evidence>
<evidence type="ECO:0000313" key="5">
    <source>
        <dbReference type="Proteomes" id="UP000314985"/>
    </source>
</evidence>
<keyword evidence="1" id="KW-0343">GTPase activation</keyword>
<evidence type="ECO:0000256" key="1">
    <source>
        <dbReference type="ARBA" id="ARBA00022468"/>
    </source>
</evidence>
<name>A0A4X1UPG7_PIG</name>
<evidence type="ECO:0000313" key="4">
    <source>
        <dbReference type="Ensembl" id="ENSSSCP00070030623.1"/>
    </source>
</evidence>
<feature type="compositionally biased region" description="Low complexity" evidence="2">
    <location>
        <begin position="143"/>
        <end position="165"/>
    </location>
</feature>
<dbReference type="Ensembl" id="ENSSSCT00070036625.1">
    <property type="protein sequence ID" value="ENSSSCP00070030623.1"/>
    <property type="gene ID" value="ENSSSCG00070018562.1"/>
</dbReference>
<dbReference type="Pfam" id="PF00620">
    <property type="entry name" value="RhoGAP"/>
    <property type="match status" value="1"/>
</dbReference>
<reference evidence="5" key="1">
    <citation type="submission" date="2017-08" db="EMBL/GenBank/DDBJ databases">
        <title>USMARCv1.0.</title>
        <authorList>
            <person name="Hannum G.I."/>
            <person name="Koren S."/>
            <person name="Schroeder S.G."/>
            <person name="Chin S.C."/>
            <person name="Nonneman D.J."/>
            <person name="Becker S.A."/>
            <person name="Rosen B.D."/>
            <person name="Bickhart D.M."/>
            <person name="Putnam N.H."/>
            <person name="Green R.E."/>
            <person name="Tuggle C.K."/>
            <person name="Liu H."/>
            <person name="Rohrer G.A."/>
            <person name="Warr A."/>
            <person name="Hall R."/>
            <person name="Kim K."/>
            <person name="Hume D.A."/>
            <person name="Talbot R."/>
            <person name="Chow W."/>
            <person name="Howe K."/>
            <person name="Schwartz A.S."/>
            <person name="Watson M."/>
            <person name="Archibald A.L."/>
            <person name="Phillippy A.M."/>
            <person name="Smith T.P.L."/>
        </authorList>
    </citation>
    <scope>NUCLEOTIDE SEQUENCE [LARGE SCALE GENOMIC DNA]</scope>
</reference>
<evidence type="ECO:0000256" key="2">
    <source>
        <dbReference type="SAM" id="MobiDB-lite"/>
    </source>
</evidence>
<protein>
    <recommendedName>
        <fullName evidence="3">Rho-GAP domain-containing protein</fullName>
    </recommendedName>
</protein>
<dbReference type="Proteomes" id="UP000314985">
    <property type="component" value="Unassembled WGS sequence"/>
</dbReference>
<dbReference type="SMART" id="SM00324">
    <property type="entry name" value="RhoGAP"/>
    <property type="match status" value="1"/>
</dbReference>
<feature type="domain" description="Rho-GAP" evidence="3">
    <location>
        <begin position="185"/>
        <end position="361"/>
    </location>
</feature>
<accession>A0A4X1UPG7</accession>
<dbReference type="PANTHER" id="PTHR12635">
    <property type="entry name" value="RHO-GTPASE-ACTIVATING PROTEIN 6 FAMILY MEMBER"/>
    <property type="match status" value="1"/>
</dbReference>
<sequence length="361" mass="40885">GPYPWHVEVPRLGGDFTWNSMSGRSVRLRSVPIQSLSELERARLQEVAFYQLQQDCDLSCQITIPKDGQKRKKSLRKKLDSLGKEKNKDREFTPQAFGMPLSQVIANDRAYKLKQDSQRDEQKDASDFVAALLPFGNKRQNKELSSSNSSLSSTSETPNESTSPNTPEPAPRVRRRGAMSVDSITDLDDNQSRLLEALQLSLPAEAQNKKEKARDKKLSLNPIYRQQTCLLPPEPLVFQLREEFDRGVDVSLEEEHSVHDVAALLKEFLRDMPDPLLTRELYTAFINTLLLEPEEQLGTLQLLIYLLPPCNCDTLHRLLQFLSIVARHAEDNVSKDGQEVRTPPLRPLALTLPFSPCKGES</sequence>
<feature type="region of interest" description="Disordered" evidence="2">
    <location>
        <begin position="139"/>
        <end position="176"/>
    </location>
</feature>
<feature type="region of interest" description="Disordered" evidence="2">
    <location>
        <begin position="79"/>
        <end position="99"/>
    </location>
</feature>
<feature type="compositionally biased region" description="Basic and acidic residues" evidence="2">
    <location>
        <begin position="79"/>
        <end position="92"/>
    </location>
</feature>
<dbReference type="Gene3D" id="1.10.555.10">
    <property type="entry name" value="Rho GTPase activation protein"/>
    <property type="match status" value="1"/>
</dbReference>
<dbReference type="PROSITE" id="PS50238">
    <property type="entry name" value="RHOGAP"/>
    <property type="match status" value="1"/>
</dbReference>
<reference evidence="4" key="2">
    <citation type="submission" date="2025-08" db="UniProtKB">
        <authorList>
            <consortium name="Ensembl"/>
        </authorList>
    </citation>
    <scope>IDENTIFICATION</scope>
</reference>
<organism evidence="4 5">
    <name type="scientific">Sus scrofa</name>
    <name type="common">Pig</name>
    <dbReference type="NCBI Taxonomy" id="9823"/>
    <lineage>
        <taxon>Eukaryota</taxon>
        <taxon>Metazoa</taxon>
        <taxon>Chordata</taxon>
        <taxon>Craniata</taxon>
        <taxon>Vertebrata</taxon>
        <taxon>Euteleostomi</taxon>
        <taxon>Mammalia</taxon>
        <taxon>Eutheria</taxon>
        <taxon>Laurasiatheria</taxon>
        <taxon>Artiodactyla</taxon>
        <taxon>Suina</taxon>
        <taxon>Suidae</taxon>
        <taxon>Sus</taxon>
    </lineage>
</organism>